<evidence type="ECO:0000259" key="9">
    <source>
        <dbReference type="Pfam" id="PF16916"/>
    </source>
</evidence>
<dbReference type="InterPro" id="IPR050291">
    <property type="entry name" value="CDF_Transporter"/>
</dbReference>
<evidence type="ECO:0000313" key="14">
    <source>
        <dbReference type="Proteomes" id="UP000783934"/>
    </source>
</evidence>
<dbReference type="RefSeq" id="WP_077734504.1">
    <property type="nucleotide sequence ID" value="NZ_BMCQ01000001.1"/>
</dbReference>
<gene>
    <name evidence="12" type="ORF">GGR41_001082</name>
    <name evidence="11" type="ORF">K8U84_03375</name>
    <name evidence="10" type="ORF">PAEH1_10745</name>
</gene>
<comment type="subcellular location">
    <subcellularLocation>
        <location evidence="1">Membrane</location>
        <topology evidence="1">Multi-pass membrane protein</topology>
    </subcellularLocation>
</comment>
<organism evidence="10 13">
    <name type="scientific">Paenalcaligenes hominis</name>
    <dbReference type="NCBI Taxonomy" id="643674"/>
    <lineage>
        <taxon>Bacteria</taxon>
        <taxon>Pseudomonadati</taxon>
        <taxon>Pseudomonadota</taxon>
        <taxon>Betaproteobacteria</taxon>
        <taxon>Burkholderiales</taxon>
        <taxon>Alcaligenaceae</taxon>
        <taxon>Paenalcaligenes</taxon>
    </lineage>
</organism>
<evidence type="ECO:0000256" key="2">
    <source>
        <dbReference type="ARBA" id="ARBA00008114"/>
    </source>
</evidence>
<dbReference type="GO" id="GO:0008324">
    <property type="term" value="F:monoatomic cation transmembrane transporter activity"/>
    <property type="evidence" value="ECO:0007669"/>
    <property type="project" value="InterPro"/>
</dbReference>
<keyword evidence="4 7" id="KW-0812">Transmembrane</keyword>
<feature type="transmembrane region" description="Helical" evidence="7">
    <location>
        <begin position="120"/>
        <end position="143"/>
    </location>
</feature>
<evidence type="ECO:0000313" key="12">
    <source>
        <dbReference type="EMBL" id="NJB64853.1"/>
    </source>
</evidence>
<evidence type="ECO:0000313" key="10">
    <source>
        <dbReference type="EMBL" id="AQS51906.1"/>
    </source>
</evidence>
<dbReference type="Pfam" id="PF16916">
    <property type="entry name" value="ZT_dimer"/>
    <property type="match status" value="1"/>
</dbReference>
<feature type="transmembrane region" description="Helical" evidence="7">
    <location>
        <begin position="20"/>
        <end position="40"/>
    </location>
</feature>
<dbReference type="InterPro" id="IPR058533">
    <property type="entry name" value="Cation_efflux_TM"/>
</dbReference>
<dbReference type="Gene3D" id="1.20.1510.10">
    <property type="entry name" value="Cation efflux protein transmembrane domain"/>
    <property type="match status" value="1"/>
</dbReference>
<evidence type="ECO:0000256" key="1">
    <source>
        <dbReference type="ARBA" id="ARBA00004141"/>
    </source>
</evidence>
<reference evidence="11" key="3">
    <citation type="journal article" date="2021" name="PeerJ">
        <title>Extensive microbial diversity within the chicken gut microbiome revealed by metagenomics and culture.</title>
        <authorList>
            <person name="Gilroy R."/>
            <person name="Ravi A."/>
            <person name="Getino M."/>
            <person name="Pursley I."/>
            <person name="Horton D.L."/>
            <person name="Alikhan N.F."/>
            <person name="Baker D."/>
            <person name="Gharbi K."/>
            <person name="Hall N."/>
            <person name="Watson M."/>
            <person name="Adriaenssens E.M."/>
            <person name="Foster-Nyarko E."/>
            <person name="Jarju S."/>
            <person name="Secka A."/>
            <person name="Antonio M."/>
            <person name="Oren A."/>
            <person name="Chaudhuri R.R."/>
            <person name="La Ragione R."/>
            <person name="Hildebrand F."/>
            <person name="Pallen M.J."/>
        </authorList>
    </citation>
    <scope>NUCLEOTIDE SEQUENCE</scope>
    <source>
        <strain evidence="11">CHK175-13533</strain>
    </source>
</reference>
<proteinExistence type="inferred from homology"/>
<feature type="domain" description="Cation efflux protein cytoplasmic" evidence="9">
    <location>
        <begin position="218"/>
        <end position="293"/>
    </location>
</feature>
<dbReference type="SUPFAM" id="SSF161111">
    <property type="entry name" value="Cation efflux protein transmembrane domain-like"/>
    <property type="match status" value="1"/>
</dbReference>
<feature type="domain" description="Cation efflux protein transmembrane" evidence="8">
    <location>
        <begin position="20"/>
        <end position="213"/>
    </location>
</feature>
<dbReference type="GO" id="GO:0016020">
    <property type="term" value="C:membrane"/>
    <property type="evidence" value="ECO:0007669"/>
    <property type="project" value="UniProtKB-SubCell"/>
</dbReference>
<dbReference type="OrthoDB" id="9806522at2"/>
<comment type="similarity">
    <text evidence="2">Belongs to the cation diffusion facilitator (CDF) transporter (TC 2.A.4) family.</text>
</comment>
<dbReference type="STRING" id="643674.PAEH1_10745"/>
<evidence type="ECO:0000259" key="8">
    <source>
        <dbReference type="Pfam" id="PF01545"/>
    </source>
</evidence>
<dbReference type="InterPro" id="IPR036837">
    <property type="entry name" value="Cation_efflux_CTD_sf"/>
</dbReference>
<reference evidence="11" key="4">
    <citation type="submission" date="2021-09" db="EMBL/GenBank/DDBJ databases">
        <authorList>
            <person name="Gilroy R."/>
        </authorList>
    </citation>
    <scope>NUCLEOTIDE SEQUENCE</scope>
    <source>
        <strain evidence="11">CHK175-13533</strain>
    </source>
</reference>
<reference evidence="10 13" key="1">
    <citation type="submission" date="2017-01" db="EMBL/GenBank/DDBJ databases">
        <title>Complete Genome Sequence of Paenalcaligenes hominis, Isolated from a paraplegic Patient with neurogenic bladder.</title>
        <authorList>
            <person name="Mukhopadhyay R."/>
            <person name="Joaquin J."/>
            <person name="Hogue R."/>
            <person name="Kilaru A."/>
            <person name="Jospin G."/>
            <person name="Mars K."/>
            <person name="Eisen J.A."/>
            <person name="Chaturvedi V."/>
        </authorList>
    </citation>
    <scope>NUCLEOTIDE SEQUENCE [LARGE SCALE GENOMIC DNA]</scope>
    <source>
        <strain evidence="10 13">15S00501</strain>
    </source>
</reference>
<dbReference type="KEGG" id="phn:PAEH1_10745"/>
<evidence type="ECO:0000256" key="6">
    <source>
        <dbReference type="ARBA" id="ARBA00023136"/>
    </source>
</evidence>
<dbReference type="EMBL" id="CP019697">
    <property type="protein sequence ID" value="AQS51906.1"/>
    <property type="molecule type" value="Genomic_DNA"/>
</dbReference>
<dbReference type="EMBL" id="DYTQ01000044">
    <property type="protein sequence ID" value="HJH23575.1"/>
    <property type="molecule type" value="Genomic_DNA"/>
</dbReference>
<reference evidence="12 14" key="2">
    <citation type="submission" date="2020-03" db="EMBL/GenBank/DDBJ databases">
        <title>Genomic Encyclopedia of Type Strains, Phase IV (KMG-IV): sequencing the most valuable type-strain genomes for metagenomic binning, comparative biology and taxonomic classification.</title>
        <authorList>
            <person name="Goeker M."/>
        </authorList>
    </citation>
    <scope>NUCLEOTIDE SEQUENCE [LARGE SCALE GENOMIC DNA]</scope>
    <source>
        <strain evidence="12 14">DSM 26613</strain>
    </source>
</reference>
<sequence length="300" mass="32737">MPRTDDNELERNLAAARSTLVSVAVNLFLSILQLIVGIFAKSQALIADSIHSLSDLISDAIVLIANKHSSKAPDAEHPYGHHRFETAATLAVGAILIIVGLGMLWSSFTKLQNPGLIQTVHLLALPIAVLALIAKELLFRYLLRVAKRVRSTMLVANAWHARSDAASSLVVAVAIVANLMGLPIADPIAVLVVGLLILRMGWRFAFNAFNDLMDQAVDDATEAKITKIILETPGVMGLHDLKTRKLGDMIWVEVDLEMDGRLTIYEGHEIAEDARRRVMAVLPALDVMTHFDPVDVVNPE</sequence>
<dbReference type="InterPro" id="IPR002524">
    <property type="entry name" value="Cation_efflux"/>
</dbReference>
<accession>A0A1U9K1K5</accession>
<keyword evidence="14" id="KW-1185">Reference proteome</keyword>
<keyword evidence="3" id="KW-0813">Transport</keyword>
<dbReference type="PANTHER" id="PTHR43840">
    <property type="entry name" value="MITOCHONDRIAL METAL TRANSPORTER 1-RELATED"/>
    <property type="match status" value="1"/>
</dbReference>
<evidence type="ECO:0000256" key="4">
    <source>
        <dbReference type="ARBA" id="ARBA00022692"/>
    </source>
</evidence>
<dbReference type="SUPFAM" id="SSF160240">
    <property type="entry name" value="Cation efflux protein cytoplasmic domain-like"/>
    <property type="match status" value="1"/>
</dbReference>
<dbReference type="Proteomes" id="UP000783934">
    <property type="component" value="Unassembled WGS sequence"/>
</dbReference>
<evidence type="ECO:0000256" key="7">
    <source>
        <dbReference type="SAM" id="Phobius"/>
    </source>
</evidence>
<evidence type="ECO:0000256" key="5">
    <source>
        <dbReference type="ARBA" id="ARBA00022989"/>
    </source>
</evidence>
<dbReference type="EMBL" id="JAATIZ010000002">
    <property type="protein sequence ID" value="NJB64853.1"/>
    <property type="molecule type" value="Genomic_DNA"/>
</dbReference>
<dbReference type="PANTHER" id="PTHR43840:SF15">
    <property type="entry name" value="MITOCHONDRIAL METAL TRANSPORTER 1-RELATED"/>
    <property type="match status" value="1"/>
</dbReference>
<evidence type="ECO:0000313" key="13">
    <source>
        <dbReference type="Proteomes" id="UP000189369"/>
    </source>
</evidence>
<name>A0A1U9K1K5_9BURK</name>
<dbReference type="FunFam" id="1.20.1510.10:FF:000006">
    <property type="entry name" value="Divalent cation efflux transporter"/>
    <property type="match status" value="1"/>
</dbReference>
<keyword evidence="6 7" id="KW-0472">Membrane</keyword>
<dbReference type="InterPro" id="IPR027469">
    <property type="entry name" value="Cation_efflux_TMD_sf"/>
</dbReference>
<evidence type="ECO:0000256" key="3">
    <source>
        <dbReference type="ARBA" id="ARBA00022448"/>
    </source>
</evidence>
<dbReference type="Pfam" id="PF01545">
    <property type="entry name" value="Cation_efflux"/>
    <property type="match status" value="1"/>
</dbReference>
<dbReference type="Proteomes" id="UP000700248">
    <property type="component" value="Unassembled WGS sequence"/>
</dbReference>
<dbReference type="NCBIfam" id="TIGR01297">
    <property type="entry name" value="CDF"/>
    <property type="match status" value="1"/>
</dbReference>
<dbReference type="AlphaFoldDB" id="A0A1U9K1K5"/>
<evidence type="ECO:0000313" key="11">
    <source>
        <dbReference type="EMBL" id="HJH23575.1"/>
    </source>
</evidence>
<dbReference type="InterPro" id="IPR027470">
    <property type="entry name" value="Cation_efflux_CTD"/>
</dbReference>
<protein>
    <submittedName>
        <fullName evidence="11">Cation diffusion facilitator family transporter</fullName>
    </submittedName>
    <submittedName>
        <fullName evidence="10">Cation-efflux pump</fullName>
    </submittedName>
</protein>
<dbReference type="Proteomes" id="UP000189369">
    <property type="component" value="Chromosome"/>
</dbReference>
<keyword evidence="5 7" id="KW-1133">Transmembrane helix</keyword>
<feature type="transmembrane region" description="Helical" evidence="7">
    <location>
        <begin position="87"/>
        <end position="108"/>
    </location>
</feature>
<dbReference type="Gene3D" id="3.30.70.1350">
    <property type="entry name" value="Cation efflux protein, cytoplasmic domain"/>
    <property type="match status" value="1"/>
</dbReference>